<proteinExistence type="predicted"/>
<name>A0ABW8IE05_9GAMM</name>
<dbReference type="RefSeq" id="WP_380016080.1">
    <property type="nucleotide sequence ID" value="NZ_JADIKI010000020.1"/>
</dbReference>
<protein>
    <recommendedName>
        <fullName evidence="4">DUF1634 domain-containing protein</fullName>
    </recommendedName>
</protein>
<keyword evidence="1" id="KW-1133">Transmembrane helix</keyword>
<keyword evidence="1" id="KW-0472">Membrane</keyword>
<evidence type="ECO:0000313" key="3">
    <source>
        <dbReference type="Proteomes" id="UP001620409"/>
    </source>
</evidence>
<evidence type="ECO:0000256" key="1">
    <source>
        <dbReference type="SAM" id="Phobius"/>
    </source>
</evidence>
<evidence type="ECO:0008006" key="4">
    <source>
        <dbReference type="Google" id="ProtNLM"/>
    </source>
</evidence>
<gene>
    <name evidence="2" type="ORF">ISP18_00460</name>
</gene>
<accession>A0ABW8IE05</accession>
<dbReference type="EMBL" id="JADIKI010000020">
    <property type="protein sequence ID" value="MFK2853063.1"/>
    <property type="molecule type" value="Genomic_DNA"/>
</dbReference>
<keyword evidence="1" id="KW-0812">Transmembrane</keyword>
<organism evidence="2 3">
    <name type="scientific">Dyella humi</name>
    <dbReference type="NCBI Taxonomy" id="1770547"/>
    <lineage>
        <taxon>Bacteria</taxon>
        <taxon>Pseudomonadati</taxon>
        <taxon>Pseudomonadota</taxon>
        <taxon>Gammaproteobacteria</taxon>
        <taxon>Lysobacterales</taxon>
        <taxon>Rhodanobacteraceae</taxon>
        <taxon>Dyella</taxon>
    </lineage>
</organism>
<evidence type="ECO:0000313" key="2">
    <source>
        <dbReference type="EMBL" id="MFK2853063.1"/>
    </source>
</evidence>
<comment type="caution">
    <text evidence="2">The sequence shown here is derived from an EMBL/GenBank/DDBJ whole genome shotgun (WGS) entry which is preliminary data.</text>
</comment>
<sequence length="104" mass="11928">MSILKIGVGWFFLITSVLYFVFLINFVRDLKKNQQNYWKEIGDPSNTDLVGQVKILRLIFYPGVFPANIIGNYKKKIVLIRLFAALALLGFASMCLMITICVYD</sequence>
<feature type="transmembrane region" description="Helical" evidence="1">
    <location>
        <begin position="78"/>
        <end position="100"/>
    </location>
</feature>
<reference evidence="2 3" key="1">
    <citation type="submission" date="2020-10" db="EMBL/GenBank/DDBJ databases">
        <title>Phylogeny of dyella-like bacteria.</title>
        <authorList>
            <person name="Fu J."/>
        </authorList>
    </citation>
    <scope>NUCLEOTIDE SEQUENCE [LARGE SCALE GENOMIC DNA]</scope>
    <source>
        <strain evidence="2 3">DHG40</strain>
    </source>
</reference>
<keyword evidence="3" id="KW-1185">Reference proteome</keyword>
<dbReference type="Proteomes" id="UP001620409">
    <property type="component" value="Unassembled WGS sequence"/>
</dbReference>
<feature type="transmembrane region" description="Helical" evidence="1">
    <location>
        <begin position="6"/>
        <end position="27"/>
    </location>
</feature>